<evidence type="ECO:0000313" key="2">
    <source>
        <dbReference type="Proteomes" id="UP000258309"/>
    </source>
</evidence>
<dbReference type="EMBL" id="NCSJ02000124">
    <property type="protein sequence ID" value="RFU29546.1"/>
    <property type="molecule type" value="Genomic_DNA"/>
</dbReference>
<dbReference type="Proteomes" id="UP000258309">
    <property type="component" value="Unassembled WGS sequence"/>
</dbReference>
<feature type="non-terminal residue" evidence="1">
    <location>
        <position position="225"/>
    </location>
</feature>
<organism evidence="1 2">
    <name type="scientific">Scytalidium lignicola</name>
    <name type="common">Hyphomycete</name>
    <dbReference type="NCBI Taxonomy" id="5539"/>
    <lineage>
        <taxon>Eukaryota</taxon>
        <taxon>Fungi</taxon>
        <taxon>Dikarya</taxon>
        <taxon>Ascomycota</taxon>
        <taxon>Pezizomycotina</taxon>
        <taxon>Leotiomycetes</taxon>
        <taxon>Leotiomycetes incertae sedis</taxon>
        <taxon>Scytalidium</taxon>
    </lineage>
</organism>
<accession>A0A3E2H817</accession>
<name>A0A3E2H817_SCYLI</name>
<protein>
    <submittedName>
        <fullName evidence="1">Uncharacterized protein</fullName>
    </submittedName>
</protein>
<feature type="non-terminal residue" evidence="1">
    <location>
        <position position="1"/>
    </location>
</feature>
<comment type="caution">
    <text evidence="1">The sequence shown here is derived from an EMBL/GenBank/DDBJ whole genome shotgun (WGS) entry which is preliminary data.</text>
</comment>
<evidence type="ECO:0000313" key="1">
    <source>
        <dbReference type="EMBL" id="RFU29546.1"/>
    </source>
</evidence>
<dbReference type="AlphaFoldDB" id="A0A3E2H817"/>
<reference evidence="1 2" key="1">
    <citation type="submission" date="2018-05" db="EMBL/GenBank/DDBJ databases">
        <title>Draft genome sequence of Scytalidium lignicola DSM 105466, a ubiquitous saprotrophic fungus.</title>
        <authorList>
            <person name="Buettner E."/>
            <person name="Gebauer A.M."/>
            <person name="Hofrichter M."/>
            <person name="Liers C."/>
            <person name="Kellner H."/>
        </authorList>
    </citation>
    <scope>NUCLEOTIDE SEQUENCE [LARGE SCALE GENOMIC DNA]</scope>
    <source>
        <strain evidence="1 2">DSM 105466</strain>
    </source>
</reference>
<keyword evidence="2" id="KW-1185">Reference proteome</keyword>
<sequence length="225" mass="25429">MTYRQESKPDHKNDTTHPFEVPAYPLANIAGSLNCHRDISNDRLEDFEGFAQDPGIRDLVGRWLTALNHAEAAGEALEDLHPDVIAATSKGGYHSLESIFSMYIQMMLYAMPTNADQDEIEYLVGLWKKAETSEKRKELPPILIEMMDGEEGLDQLTIYDIEKFKSGSKVTQRLYLLQRVLFESNATSTILTRPVETGCTAWWTSCSRRVGDGLLVPVESWSLRT</sequence>
<proteinExistence type="predicted"/>
<gene>
    <name evidence="1" type="ORF">B7463_g6758</name>
</gene>